<dbReference type="OrthoDB" id="2041058at2"/>
<gene>
    <name evidence="1" type="ORF">EDD76_10914</name>
</gene>
<sequence length="227" mass="26904">MNAGEIEQYNQINATTKAIPNYDLSKREKWIELYFDSLGNVLIVGVVDNNYIHWISKTSIESVKINEVIFNHLANDNYLFVSHISQALKPLGIEFEDLKQYYKVTLIHDKEYGHEWKTPFGHYYGKGQVKDNGRFFANDVKNFLAYIQYKCELRECEAQYSNVLESYIDILSKIDFMYYDSRVKPLQELLEEESYLRISTNNKIKDLYIECMDRISDLYNRYMSAVR</sequence>
<organism evidence="1 2">
    <name type="scientific">Kineothrix alysoides</name>
    <dbReference type="NCBI Taxonomy" id="1469948"/>
    <lineage>
        <taxon>Bacteria</taxon>
        <taxon>Bacillati</taxon>
        <taxon>Bacillota</taxon>
        <taxon>Clostridia</taxon>
        <taxon>Lachnospirales</taxon>
        <taxon>Lachnospiraceae</taxon>
        <taxon>Kineothrix</taxon>
    </lineage>
</organism>
<dbReference type="AlphaFoldDB" id="A0A4V6NGM5"/>
<accession>A0A4V6NGM5</accession>
<comment type="caution">
    <text evidence="1">The sequence shown here is derived from an EMBL/GenBank/DDBJ whole genome shotgun (WGS) entry which is preliminary data.</text>
</comment>
<evidence type="ECO:0000313" key="2">
    <source>
        <dbReference type="Proteomes" id="UP000295718"/>
    </source>
</evidence>
<protein>
    <submittedName>
        <fullName evidence="1">Uncharacterized protein</fullName>
    </submittedName>
</protein>
<dbReference type="RefSeq" id="WP_031391843.1">
    <property type="nucleotide sequence ID" value="NZ_JPNB01000002.1"/>
</dbReference>
<evidence type="ECO:0000313" key="1">
    <source>
        <dbReference type="EMBL" id="TCL57152.1"/>
    </source>
</evidence>
<keyword evidence="2" id="KW-1185">Reference proteome</keyword>
<name>A0A4V6NGM5_9FIRM</name>
<dbReference type="EMBL" id="SLUO01000009">
    <property type="protein sequence ID" value="TCL57152.1"/>
    <property type="molecule type" value="Genomic_DNA"/>
</dbReference>
<dbReference type="STRING" id="1469948.GCA_000732725_03199"/>
<reference evidence="1 2" key="1">
    <citation type="submission" date="2019-03" db="EMBL/GenBank/DDBJ databases">
        <title>Genomic Encyclopedia of Type Strains, Phase IV (KMG-IV): sequencing the most valuable type-strain genomes for metagenomic binning, comparative biology and taxonomic classification.</title>
        <authorList>
            <person name="Goeker M."/>
        </authorList>
    </citation>
    <scope>NUCLEOTIDE SEQUENCE [LARGE SCALE GENOMIC DNA]</scope>
    <source>
        <strain evidence="1 2">DSM 100556</strain>
    </source>
</reference>
<dbReference type="Proteomes" id="UP000295718">
    <property type="component" value="Unassembled WGS sequence"/>
</dbReference>
<proteinExistence type="predicted"/>